<evidence type="ECO:0000256" key="1">
    <source>
        <dbReference type="SAM" id="MobiDB-lite"/>
    </source>
</evidence>
<protein>
    <submittedName>
        <fullName evidence="2">Uncharacterized protein</fullName>
    </submittedName>
</protein>
<name>A0A448ZLN5_9STRA</name>
<dbReference type="Proteomes" id="UP000291116">
    <property type="component" value="Unassembled WGS sequence"/>
</dbReference>
<feature type="region of interest" description="Disordered" evidence="1">
    <location>
        <begin position="258"/>
        <end position="327"/>
    </location>
</feature>
<accession>A0A448ZLN5</accession>
<proteinExistence type="predicted"/>
<organism evidence="2 3">
    <name type="scientific">Pseudo-nitzschia multistriata</name>
    <dbReference type="NCBI Taxonomy" id="183589"/>
    <lineage>
        <taxon>Eukaryota</taxon>
        <taxon>Sar</taxon>
        <taxon>Stramenopiles</taxon>
        <taxon>Ochrophyta</taxon>
        <taxon>Bacillariophyta</taxon>
        <taxon>Bacillariophyceae</taxon>
        <taxon>Bacillariophycidae</taxon>
        <taxon>Bacillariales</taxon>
        <taxon>Bacillariaceae</taxon>
        <taxon>Pseudo-nitzschia</taxon>
    </lineage>
</organism>
<feature type="region of interest" description="Disordered" evidence="1">
    <location>
        <begin position="1"/>
        <end position="23"/>
    </location>
</feature>
<reference evidence="2 3" key="1">
    <citation type="submission" date="2019-01" db="EMBL/GenBank/DDBJ databases">
        <authorList>
            <person name="Ferrante I. M."/>
        </authorList>
    </citation>
    <scope>NUCLEOTIDE SEQUENCE [LARGE SCALE GENOMIC DNA]</scope>
    <source>
        <strain evidence="2 3">B856</strain>
    </source>
</reference>
<feature type="region of interest" description="Disordered" evidence="1">
    <location>
        <begin position="198"/>
        <end position="223"/>
    </location>
</feature>
<keyword evidence="3" id="KW-1185">Reference proteome</keyword>
<dbReference type="AlphaFoldDB" id="A0A448ZLN5"/>
<sequence>MTTTKECRNGELPSSFPMPDDGLASDVGGGLDWELEESAEYGVILVNNYRNQRASSGWVSTDSKRSKGIRRNANDRCGGYRRTSSAKNRDAEHESITDRFTEACRVGSSMLEWISAAIGVDICCGKNFSENASHSTPATQSMDSFEKEKFGYLPTHPQSFQQHDNEISLLTDVSVLTDASLMDLVLSKEDEDNIEKEMAPNKGDHCPLGNDLPAFHKKSKRNHKPSNYADLLVEEGIGALKKKQREREEYLHPRLPHAIVAHDDLNETKKTKKNKKGKASKSQQPLKSRTPTWTKKITSLPSLGNVFKKKKKSIDKNSPTEVKPGKRNVVVVF</sequence>
<gene>
    <name evidence="2" type="ORF">PSNMU_V1.4_AUG-EV-PASAV3_0099510</name>
</gene>
<feature type="compositionally biased region" description="Basic and acidic residues" evidence="1">
    <location>
        <begin position="260"/>
        <end position="269"/>
    </location>
</feature>
<evidence type="ECO:0000313" key="3">
    <source>
        <dbReference type="Proteomes" id="UP000291116"/>
    </source>
</evidence>
<evidence type="ECO:0000313" key="2">
    <source>
        <dbReference type="EMBL" id="VEU42952.1"/>
    </source>
</evidence>
<feature type="region of interest" description="Disordered" evidence="1">
    <location>
        <begin position="58"/>
        <end position="90"/>
    </location>
</feature>
<dbReference type="EMBL" id="CAACVS010000499">
    <property type="protein sequence ID" value="VEU42952.1"/>
    <property type="molecule type" value="Genomic_DNA"/>
</dbReference>
<feature type="compositionally biased region" description="Basic residues" evidence="1">
    <location>
        <begin position="270"/>
        <end position="279"/>
    </location>
</feature>
<feature type="compositionally biased region" description="Polar residues" evidence="1">
    <location>
        <begin position="282"/>
        <end position="302"/>
    </location>
</feature>